<comment type="caution">
    <text evidence="1">The sequence shown here is derived from an EMBL/GenBank/DDBJ whole genome shotgun (WGS) entry which is preliminary data.</text>
</comment>
<organism evidence="1">
    <name type="scientific">Tanacetum cinerariifolium</name>
    <name type="common">Dalmatian daisy</name>
    <name type="synonym">Chrysanthemum cinerariifolium</name>
    <dbReference type="NCBI Taxonomy" id="118510"/>
    <lineage>
        <taxon>Eukaryota</taxon>
        <taxon>Viridiplantae</taxon>
        <taxon>Streptophyta</taxon>
        <taxon>Embryophyta</taxon>
        <taxon>Tracheophyta</taxon>
        <taxon>Spermatophyta</taxon>
        <taxon>Magnoliopsida</taxon>
        <taxon>eudicotyledons</taxon>
        <taxon>Gunneridae</taxon>
        <taxon>Pentapetalae</taxon>
        <taxon>asterids</taxon>
        <taxon>campanulids</taxon>
        <taxon>Asterales</taxon>
        <taxon>Asteraceae</taxon>
        <taxon>Asteroideae</taxon>
        <taxon>Anthemideae</taxon>
        <taxon>Anthemidinae</taxon>
        <taxon>Tanacetum</taxon>
    </lineage>
</organism>
<evidence type="ECO:0000313" key="1">
    <source>
        <dbReference type="EMBL" id="GEU68212.1"/>
    </source>
</evidence>
<dbReference type="AlphaFoldDB" id="A0A6L2M6D6"/>
<gene>
    <name evidence="1" type="ORF">Tci_040190</name>
</gene>
<protein>
    <submittedName>
        <fullName evidence="1">Uncharacterized protein</fullName>
    </submittedName>
</protein>
<proteinExistence type="predicted"/>
<dbReference type="PANTHER" id="PTHR31286">
    <property type="entry name" value="GLYCINE-RICH CELL WALL STRUCTURAL PROTEIN 1.8-LIKE"/>
    <property type="match status" value="1"/>
</dbReference>
<dbReference type="EMBL" id="BKCJ010005705">
    <property type="protein sequence ID" value="GEU68212.1"/>
    <property type="molecule type" value="Genomic_DNA"/>
</dbReference>
<dbReference type="InterPro" id="IPR040256">
    <property type="entry name" value="At4g02000-like"/>
</dbReference>
<name>A0A6L2M6D6_TANCI</name>
<sequence length="206" mass="23229">MNAEKVVEHGSNDVNRLNLSQQFTYEKMATIDRVKNKVNFHSLEAEVGDVDADLIIPMTSGLDDLLENKPYMIQNVLIILKKWSPDANLSKEDLTKVPMWVKLYNVPMVTFTSKGLSHGSSARALIELDDTYGLKDRLVVAIRKSEGSDYRMETIRQMPKLAYQNKTTNTSVSNAFSALEEDNGKSMDVSVDDTWKKMEAPPKKTP</sequence>
<reference evidence="1" key="1">
    <citation type="journal article" date="2019" name="Sci. Rep.">
        <title>Draft genome of Tanacetum cinerariifolium, the natural source of mosquito coil.</title>
        <authorList>
            <person name="Yamashiro T."/>
            <person name="Shiraishi A."/>
            <person name="Satake H."/>
            <person name="Nakayama K."/>
        </authorList>
    </citation>
    <scope>NUCLEOTIDE SEQUENCE</scope>
</reference>
<dbReference type="PANTHER" id="PTHR31286:SF99">
    <property type="entry name" value="DUF4283 DOMAIN-CONTAINING PROTEIN"/>
    <property type="match status" value="1"/>
</dbReference>
<accession>A0A6L2M6D6</accession>